<proteinExistence type="predicted"/>
<name>A0ABU4HZG6_9ACTN</name>
<dbReference type="Proteomes" id="UP001284601">
    <property type="component" value="Unassembled WGS sequence"/>
</dbReference>
<organism evidence="3 4">
    <name type="scientific">Conexibacter stalactiti</name>
    <dbReference type="NCBI Taxonomy" id="1940611"/>
    <lineage>
        <taxon>Bacteria</taxon>
        <taxon>Bacillati</taxon>
        <taxon>Actinomycetota</taxon>
        <taxon>Thermoleophilia</taxon>
        <taxon>Solirubrobacterales</taxon>
        <taxon>Conexibacteraceae</taxon>
        <taxon>Conexibacter</taxon>
    </lineage>
</organism>
<keyword evidence="3" id="KW-0067">ATP-binding</keyword>
<dbReference type="PANTHER" id="PTHR47396:SF1">
    <property type="entry name" value="ATP-DEPENDENT HELICASE IRC3-RELATED"/>
    <property type="match status" value="1"/>
</dbReference>
<dbReference type="PROSITE" id="PS51192">
    <property type="entry name" value="HELICASE_ATP_BIND_1"/>
    <property type="match status" value="1"/>
</dbReference>
<sequence length="824" mass="86131">MSGSDDGWAGLAFTPPWRHYQRMALAAFDADLAARRRATHIVAPPGSGKTVIGLEIARRLGRPALVLCPTTAIQQQWGSALGLFGGAEAPLLTHTYQAICQTADPGGALEAAALERLAAERARDTAIGVEAARAELDGYEGAARRRLTRDVATVTATLKREIARGEHLDLAAHDLLGPGAAARLAELQARGVRTVLLDECHHLVSTWGYLVRAVIAALGDDVHVVGLTATSPLDLSGEEAALYDDLLGEVDFEIPTPAVVKEGYLAPYQELALFTTPLASEREWLQQHHARFQALLDRLHDPAPPGSAEEELSFGAWVIARIRYRDAEAGESSSFSFAAFAKRQPRLARAGLRYLGSAGLELPPDAPRGELTSAPPELDDWLALLDDWALRCLRAHPGEAAERLWEQLAGGLADIGFTLTRRGIRPGRDDLDRVLVNSSAKTLLVADALDAEHAVRGAGLRAVVLCDSERPARAPEETALTLGGGLALLSALAADDRTALLHPLLVTGTTVACAPADAEGWLAALAAELPPEVAATLRVEPLGGDAPLARLTADHAGWSTATYVPAVTRAFAGDGPHAAGRVLIGTRALLGEGWDCPPVNVLVDCTAVAASVSVRQMRGRSLRLDPGDDGKISSNWDVVCVAPELERGAADYHRFVRRHSHLHAPCEDGSIESGVSHVHPQLSPYAPPPEEQFTALNLAALDRAADLDSARERWQIGAPYRGEELPVLLVGAARERPGSGTAAPGTSAHGAAAASGTSAPGTLTIDPAPDPARPLPATGRLPGLAAVAASLVALAAAAAGSASAAVAAATVGDVALALALWQAA</sequence>
<keyword evidence="3" id="KW-0378">Hydrolase</keyword>
<dbReference type="InterPro" id="IPR006935">
    <property type="entry name" value="Helicase/UvrB_N"/>
</dbReference>
<dbReference type="InterPro" id="IPR014001">
    <property type="entry name" value="Helicase_ATP-bd"/>
</dbReference>
<dbReference type="InterPro" id="IPR027417">
    <property type="entry name" value="P-loop_NTPase"/>
</dbReference>
<dbReference type="InterPro" id="IPR003593">
    <property type="entry name" value="AAA+_ATPase"/>
</dbReference>
<evidence type="ECO:0000256" key="1">
    <source>
        <dbReference type="SAM" id="MobiDB-lite"/>
    </source>
</evidence>
<feature type="region of interest" description="Disordered" evidence="1">
    <location>
        <begin position="736"/>
        <end position="777"/>
    </location>
</feature>
<dbReference type="GO" id="GO:0004386">
    <property type="term" value="F:helicase activity"/>
    <property type="evidence" value="ECO:0007669"/>
    <property type="project" value="UniProtKB-KW"/>
</dbReference>
<gene>
    <name evidence="3" type="ORF">R7226_30280</name>
</gene>
<keyword evidence="3" id="KW-0347">Helicase</keyword>
<dbReference type="Pfam" id="PF04851">
    <property type="entry name" value="ResIII"/>
    <property type="match status" value="1"/>
</dbReference>
<dbReference type="RefSeq" id="WP_318601244.1">
    <property type="nucleotide sequence ID" value="NZ_JAWSTH010000166.1"/>
</dbReference>
<dbReference type="Gene3D" id="3.40.50.300">
    <property type="entry name" value="P-loop containing nucleotide triphosphate hydrolases"/>
    <property type="match status" value="2"/>
</dbReference>
<comment type="caution">
    <text evidence="3">The sequence shown here is derived from an EMBL/GenBank/DDBJ whole genome shotgun (WGS) entry which is preliminary data.</text>
</comment>
<dbReference type="SUPFAM" id="SSF52540">
    <property type="entry name" value="P-loop containing nucleoside triphosphate hydrolases"/>
    <property type="match status" value="1"/>
</dbReference>
<feature type="domain" description="Helicase ATP-binding" evidence="2">
    <location>
        <begin position="30"/>
        <end position="249"/>
    </location>
</feature>
<keyword evidence="3" id="KW-0547">Nucleotide-binding</keyword>
<keyword evidence="4" id="KW-1185">Reference proteome</keyword>
<dbReference type="PANTHER" id="PTHR47396">
    <property type="entry name" value="TYPE I RESTRICTION ENZYME ECOKI R PROTEIN"/>
    <property type="match status" value="1"/>
</dbReference>
<feature type="compositionally biased region" description="Low complexity" evidence="1">
    <location>
        <begin position="738"/>
        <end position="762"/>
    </location>
</feature>
<evidence type="ECO:0000259" key="2">
    <source>
        <dbReference type="PROSITE" id="PS51192"/>
    </source>
</evidence>
<dbReference type="SMART" id="SM00382">
    <property type="entry name" value="AAA"/>
    <property type="match status" value="1"/>
</dbReference>
<evidence type="ECO:0000313" key="4">
    <source>
        <dbReference type="Proteomes" id="UP001284601"/>
    </source>
</evidence>
<dbReference type="CDD" id="cd18785">
    <property type="entry name" value="SF2_C"/>
    <property type="match status" value="1"/>
</dbReference>
<accession>A0ABU4HZG6</accession>
<dbReference type="EMBL" id="JAWSTH010000166">
    <property type="protein sequence ID" value="MDW5598688.1"/>
    <property type="molecule type" value="Genomic_DNA"/>
</dbReference>
<dbReference type="InterPro" id="IPR050742">
    <property type="entry name" value="Helicase_Restrict-Modif_Enz"/>
</dbReference>
<feature type="non-terminal residue" evidence="3">
    <location>
        <position position="824"/>
    </location>
</feature>
<protein>
    <submittedName>
        <fullName evidence="3">DEAD/DEAH box helicase family protein</fullName>
    </submittedName>
</protein>
<evidence type="ECO:0000313" key="3">
    <source>
        <dbReference type="EMBL" id="MDW5598688.1"/>
    </source>
</evidence>
<dbReference type="SMART" id="SM00487">
    <property type="entry name" value="DEXDc"/>
    <property type="match status" value="1"/>
</dbReference>
<reference evidence="4" key="1">
    <citation type="submission" date="2023-07" db="EMBL/GenBank/DDBJ databases">
        <title>Conexibacter stalactiti sp. nov., isolated from stalactites in a lava cave and emended description of the genus Conexibacter.</title>
        <authorList>
            <person name="Lee S.D."/>
        </authorList>
    </citation>
    <scope>NUCLEOTIDE SEQUENCE [LARGE SCALE GENOMIC DNA]</scope>
    <source>
        <strain evidence="4">KCTC 39840</strain>
    </source>
</reference>